<evidence type="ECO:0000313" key="2">
    <source>
        <dbReference type="EMBL" id="ACV81009.1"/>
    </source>
</evidence>
<dbReference type="Gene3D" id="3.10.180.10">
    <property type="entry name" value="2,3-Dihydroxybiphenyl 1,2-Dioxygenase, domain 1"/>
    <property type="match status" value="1"/>
</dbReference>
<dbReference type="STRING" id="479431.Namu_4733"/>
<dbReference type="InterPro" id="IPR029068">
    <property type="entry name" value="Glyas_Bleomycin-R_OHBP_Dase"/>
</dbReference>
<dbReference type="Proteomes" id="UP000002218">
    <property type="component" value="Chromosome"/>
</dbReference>
<gene>
    <name evidence="2" type="ordered locus">Namu_4733</name>
</gene>
<protein>
    <submittedName>
        <fullName evidence="2">Glyoxalase/bleomycin resistance protein/dioxygenase</fullName>
    </submittedName>
</protein>
<dbReference type="InterPro" id="IPR004360">
    <property type="entry name" value="Glyas_Fos-R_dOase_dom"/>
</dbReference>
<evidence type="ECO:0000313" key="3">
    <source>
        <dbReference type="Proteomes" id="UP000002218"/>
    </source>
</evidence>
<dbReference type="SUPFAM" id="SSF54593">
    <property type="entry name" value="Glyoxalase/Bleomycin resistance protein/Dihydroxybiphenyl dioxygenase"/>
    <property type="match status" value="1"/>
</dbReference>
<feature type="domain" description="VOC" evidence="1">
    <location>
        <begin position="8"/>
        <end position="123"/>
    </location>
</feature>
<reference evidence="2 3" key="2">
    <citation type="journal article" date="2010" name="Stand. Genomic Sci.">
        <title>Complete genome sequence of Nakamurella multipartita type strain (Y-104).</title>
        <authorList>
            <person name="Tice H."/>
            <person name="Mayilraj S."/>
            <person name="Sims D."/>
            <person name="Lapidus A."/>
            <person name="Nolan M."/>
            <person name="Lucas S."/>
            <person name="Glavina Del Rio T."/>
            <person name="Copeland A."/>
            <person name="Cheng J.F."/>
            <person name="Meincke L."/>
            <person name="Bruce D."/>
            <person name="Goodwin L."/>
            <person name="Pitluck S."/>
            <person name="Ivanova N."/>
            <person name="Mavromatis K."/>
            <person name="Ovchinnikova G."/>
            <person name="Pati A."/>
            <person name="Chen A."/>
            <person name="Palaniappan K."/>
            <person name="Land M."/>
            <person name="Hauser L."/>
            <person name="Chang Y.J."/>
            <person name="Jeffries C.D."/>
            <person name="Detter J.C."/>
            <person name="Brettin T."/>
            <person name="Rohde M."/>
            <person name="Goker M."/>
            <person name="Bristow J."/>
            <person name="Eisen J.A."/>
            <person name="Markowitz V."/>
            <person name="Hugenholtz P."/>
            <person name="Kyrpides N.C."/>
            <person name="Klenk H.P."/>
            <person name="Chen F."/>
        </authorList>
    </citation>
    <scope>NUCLEOTIDE SEQUENCE [LARGE SCALE GENOMIC DNA]</scope>
    <source>
        <strain evidence="3">ATCC 700099 / DSM 44233 / CIP 104796 / JCM 9543 / NBRC 105858 / Y-104</strain>
    </source>
</reference>
<dbReference type="eggNOG" id="COG0346">
    <property type="taxonomic scope" value="Bacteria"/>
</dbReference>
<dbReference type="InParanoid" id="C8X806"/>
<dbReference type="KEGG" id="nml:Namu_4733"/>
<reference evidence="3" key="1">
    <citation type="submission" date="2009-09" db="EMBL/GenBank/DDBJ databases">
        <title>The complete genome of Nakamurella multipartita DSM 44233.</title>
        <authorList>
            <consortium name="US DOE Joint Genome Institute (JGI-PGF)"/>
            <person name="Lucas S."/>
            <person name="Copeland A."/>
            <person name="Lapidus A."/>
            <person name="Glavina del Rio T."/>
            <person name="Dalin E."/>
            <person name="Tice H."/>
            <person name="Bruce D."/>
            <person name="Goodwin L."/>
            <person name="Pitluck S."/>
            <person name="Kyrpides N."/>
            <person name="Mavromatis K."/>
            <person name="Ivanova N."/>
            <person name="Ovchinnikova G."/>
            <person name="Sims D."/>
            <person name="Meincke L."/>
            <person name="Brettin T."/>
            <person name="Detter J.C."/>
            <person name="Han C."/>
            <person name="Larimer F."/>
            <person name="Land M."/>
            <person name="Hauser L."/>
            <person name="Markowitz V."/>
            <person name="Cheng J.-F."/>
            <person name="Hugenholtz P."/>
            <person name="Woyke T."/>
            <person name="Wu D."/>
            <person name="Klenk H.-P."/>
            <person name="Eisen J.A."/>
        </authorList>
    </citation>
    <scope>NUCLEOTIDE SEQUENCE [LARGE SCALE GENOMIC DNA]</scope>
    <source>
        <strain evidence="3">ATCC 700099 / DSM 44233 / CIP 104796 / JCM 9543 / NBRC 105858 / Y-104</strain>
    </source>
</reference>
<dbReference type="PROSITE" id="PS51819">
    <property type="entry name" value="VOC"/>
    <property type="match status" value="1"/>
</dbReference>
<dbReference type="EMBL" id="CP001737">
    <property type="protein sequence ID" value="ACV81009.1"/>
    <property type="molecule type" value="Genomic_DNA"/>
</dbReference>
<dbReference type="RefSeq" id="WP_015749823.1">
    <property type="nucleotide sequence ID" value="NC_013235.1"/>
</dbReference>
<dbReference type="HOGENOM" id="CLU_155790_0_0_11"/>
<dbReference type="Pfam" id="PF00903">
    <property type="entry name" value="Glyoxalase"/>
    <property type="match status" value="1"/>
</dbReference>
<dbReference type="InterPro" id="IPR037523">
    <property type="entry name" value="VOC_core"/>
</dbReference>
<evidence type="ECO:0000259" key="1">
    <source>
        <dbReference type="PROSITE" id="PS51819"/>
    </source>
</evidence>
<keyword evidence="2" id="KW-0223">Dioxygenase</keyword>
<accession>C8X806</accession>
<sequence length="125" mass="13489">MTAGPGPMVVQVAQHVADLDRATAFYTETLGLPLIARFGPLVFVDLGGTRLLLDESAPPALLYLRLDGLDRQIAHLRQAGVEIVAEPHDIFTDDDAVFGGQWKVESQAFIRDSEGNLLGLVGHRG</sequence>
<name>C8X806_NAKMY</name>
<keyword evidence="3" id="KW-1185">Reference proteome</keyword>
<proteinExistence type="predicted"/>
<dbReference type="AlphaFoldDB" id="C8X806"/>
<keyword evidence="2" id="KW-0560">Oxidoreductase</keyword>
<organism evidence="2 3">
    <name type="scientific">Nakamurella multipartita (strain ATCC 700099 / DSM 44233 / CIP 104796 / JCM 9543 / NBRC 105858 / Y-104)</name>
    <name type="common">Microsphaera multipartita</name>
    <dbReference type="NCBI Taxonomy" id="479431"/>
    <lineage>
        <taxon>Bacteria</taxon>
        <taxon>Bacillati</taxon>
        <taxon>Actinomycetota</taxon>
        <taxon>Actinomycetes</taxon>
        <taxon>Nakamurellales</taxon>
        <taxon>Nakamurellaceae</taxon>
        <taxon>Nakamurella</taxon>
    </lineage>
</organism>
<dbReference type="GO" id="GO:0051213">
    <property type="term" value="F:dioxygenase activity"/>
    <property type="evidence" value="ECO:0007669"/>
    <property type="project" value="UniProtKB-KW"/>
</dbReference>